<protein>
    <submittedName>
        <fullName evidence="6">NAD(P)-binding protein</fullName>
    </submittedName>
</protein>
<evidence type="ECO:0000256" key="2">
    <source>
        <dbReference type="ARBA" id="ARBA00022857"/>
    </source>
</evidence>
<keyword evidence="5" id="KW-0732">Signal</keyword>
<dbReference type="OrthoDB" id="1274115at2759"/>
<evidence type="ECO:0000313" key="6">
    <source>
        <dbReference type="EMBL" id="KAF2756604.1"/>
    </source>
</evidence>
<dbReference type="PANTHER" id="PTHR43976">
    <property type="entry name" value="SHORT CHAIN DEHYDROGENASE"/>
    <property type="match status" value="1"/>
</dbReference>
<dbReference type="Pfam" id="PF00106">
    <property type="entry name" value="adh_short"/>
    <property type="match status" value="1"/>
</dbReference>
<dbReference type="InterPro" id="IPR051911">
    <property type="entry name" value="SDR_oxidoreductase"/>
</dbReference>
<keyword evidence="2" id="KW-0521">NADP</keyword>
<dbReference type="InterPro" id="IPR020904">
    <property type="entry name" value="Sc_DH/Rdtase_CS"/>
</dbReference>
<dbReference type="GO" id="GO:0016491">
    <property type="term" value="F:oxidoreductase activity"/>
    <property type="evidence" value="ECO:0007669"/>
    <property type="project" value="UniProtKB-KW"/>
</dbReference>
<evidence type="ECO:0000256" key="3">
    <source>
        <dbReference type="ARBA" id="ARBA00023002"/>
    </source>
</evidence>
<reference evidence="6" key="1">
    <citation type="journal article" date="2020" name="Stud. Mycol.">
        <title>101 Dothideomycetes genomes: a test case for predicting lifestyles and emergence of pathogens.</title>
        <authorList>
            <person name="Haridas S."/>
            <person name="Albert R."/>
            <person name="Binder M."/>
            <person name="Bloem J."/>
            <person name="Labutti K."/>
            <person name="Salamov A."/>
            <person name="Andreopoulos B."/>
            <person name="Baker S."/>
            <person name="Barry K."/>
            <person name="Bills G."/>
            <person name="Bluhm B."/>
            <person name="Cannon C."/>
            <person name="Castanera R."/>
            <person name="Culley D."/>
            <person name="Daum C."/>
            <person name="Ezra D."/>
            <person name="Gonzalez J."/>
            <person name="Henrissat B."/>
            <person name="Kuo A."/>
            <person name="Liang C."/>
            <person name="Lipzen A."/>
            <person name="Lutzoni F."/>
            <person name="Magnuson J."/>
            <person name="Mondo S."/>
            <person name="Nolan M."/>
            <person name="Ohm R."/>
            <person name="Pangilinan J."/>
            <person name="Park H.-J."/>
            <person name="Ramirez L."/>
            <person name="Alfaro M."/>
            <person name="Sun H."/>
            <person name="Tritt A."/>
            <person name="Yoshinaga Y."/>
            <person name="Zwiers L.-H."/>
            <person name="Turgeon B."/>
            <person name="Goodwin S."/>
            <person name="Spatafora J."/>
            <person name="Crous P."/>
            <person name="Grigoriev I."/>
        </authorList>
    </citation>
    <scope>NUCLEOTIDE SEQUENCE</scope>
    <source>
        <strain evidence="6">CBS 121739</strain>
    </source>
</reference>
<dbReference type="SUPFAM" id="SSF51735">
    <property type="entry name" value="NAD(P)-binding Rossmann-fold domains"/>
    <property type="match status" value="1"/>
</dbReference>
<evidence type="ECO:0000313" key="7">
    <source>
        <dbReference type="Proteomes" id="UP000799437"/>
    </source>
</evidence>
<dbReference type="PANTHER" id="PTHR43976:SF16">
    <property type="entry name" value="SHORT-CHAIN DEHYDROGENASE_REDUCTASE FAMILY PROTEIN"/>
    <property type="match status" value="1"/>
</dbReference>
<gene>
    <name evidence="6" type="ORF">EJ05DRAFT_440965</name>
</gene>
<evidence type="ECO:0000256" key="1">
    <source>
        <dbReference type="ARBA" id="ARBA00006484"/>
    </source>
</evidence>
<organism evidence="6 7">
    <name type="scientific">Pseudovirgaria hyperparasitica</name>
    <dbReference type="NCBI Taxonomy" id="470096"/>
    <lineage>
        <taxon>Eukaryota</taxon>
        <taxon>Fungi</taxon>
        <taxon>Dikarya</taxon>
        <taxon>Ascomycota</taxon>
        <taxon>Pezizomycotina</taxon>
        <taxon>Dothideomycetes</taxon>
        <taxon>Dothideomycetes incertae sedis</taxon>
        <taxon>Acrospermales</taxon>
        <taxon>Acrospermaceae</taxon>
        <taxon>Pseudovirgaria</taxon>
    </lineage>
</organism>
<dbReference type="PRINTS" id="PR00081">
    <property type="entry name" value="GDHRDH"/>
</dbReference>
<dbReference type="InterPro" id="IPR002347">
    <property type="entry name" value="SDR_fam"/>
</dbReference>
<dbReference type="Proteomes" id="UP000799437">
    <property type="component" value="Unassembled WGS sequence"/>
</dbReference>
<sequence>MQWLITGCSTGLGLSLARAVLSRPGEKLIATSRNPQKTPDLVHEITSNPNAVWEALDVSATDLEARLDAIIAKHGPINVLINNAGYAAGGIFEASPISLVRELYETNFFGAMRVMHKLVPHMRENGQVGVIVNVTSNECWEAHAGSSAYTSSKFALQGLSQALAAELAPFNIRVFTAQPGGMRTAFMEPAKVESLATEIPDAYKGTIADFTLQAIKGLHSSARQDPDKTAIAIVHEVLQPSEGPQGKVLRLQLGSEAVASMEKQLELIQAESDLTKRWAIDCDI</sequence>
<dbReference type="InterPro" id="IPR036291">
    <property type="entry name" value="NAD(P)-bd_dom_sf"/>
</dbReference>
<keyword evidence="3" id="KW-0560">Oxidoreductase</keyword>
<feature type="chain" id="PRO_5025685420" evidence="5">
    <location>
        <begin position="20"/>
        <end position="284"/>
    </location>
</feature>
<proteinExistence type="inferred from homology"/>
<dbReference type="RefSeq" id="XP_033599055.1">
    <property type="nucleotide sequence ID" value="XM_033741960.1"/>
</dbReference>
<accession>A0A6A6W3L1</accession>
<dbReference type="PRINTS" id="PR00080">
    <property type="entry name" value="SDRFAMILY"/>
</dbReference>
<evidence type="ECO:0000256" key="4">
    <source>
        <dbReference type="RuleBase" id="RU000363"/>
    </source>
</evidence>
<keyword evidence="7" id="KW-1185">Reference proteome</keyword>
<dbReference type="GeneID" id="54483014"/>
<dbReference type="AlphaFoldDB" id="A0A6A6W3L1"/>
<name>A0A6A6W3L1_9PEZI</name>
<feature type="signal peptide" evidence="5">
    <location>
        <begin position="1"/>
        <end position="19"/>
    </location>
</feature>
<comment type="similarity">
    <text evidence="1 4">Belongs to the short-chain dehydrogenases/reductases (SDR) family.</text>
</comment>
<dbReference type="Gene3D" id="3.40.50.720">
    <property type="entry name" value="NAD(P)-binding Rossmann-like Domain"/>
    <property type="match status" value="1"/>
</dbReference>
<dbReference type="PROSITE" id="PS00061">
    <property type="entry name" value="ADH_SHORT"/>
    <property type="match status" value="1"/>
</dbReference>
<evidence type="ECO:0000256" key="5">
    <source>
        <dbReference type="SAM" id="SignalP"/>
    </source>
</evidence>
<dbReference type="EMBL" id="ML996575">
    <property type="protein sequence ID" value="KAF2756604.1"/>
    <property type="molecule type" value="Genomic_DNA"/>
</dbReference>